<protein>
    <recommendedName>
        <fullName evidence="2">Multiple myeloma tumor-associated protein 2-like N-terminal domain-containing protein</fullName>
    </recommendedName>
</protein>
<dbReference type="InterPro" id="IPR019315">
    <property type="entry name" value="MMTA2_N"/>
</dbReference>
<organism evidence="3 4">
    <name type="scientific">Ceriporiopsis subvermispora (strain B)</name>
    <name type="common">White-rot fungus</name>
    <name type="synonym">Gelatoporia subvermispora</name>
    <dbReference type="NCBI Taxonomy" id="914234"/>
    <lineage>
        <taxon>Eukaryota</taxon>
        <taxon>Fungi</taxon>
        <taxon>Dikarya</taxon>
        <taxon>Basidiomycota</taxon>
        <taxon>Agaricomycotina</taxon>
        <taxon>Agaricomycetes</taxon>
        <taxon>Polyporales</taxon>
        <taxon>Gelatoporiaceae</taxon>
        <taxon>Gelatoporia</taxon>
    </lineage>
</organism>
<dbReference type="OrthoDB" id="5390672at2759"/>
<sequence length="255" mass="28496">MYEPVRGGTRGGQAEFKWSDVSADKDREHYLGHSINAPTGRWQKNKDVHWYARDKDEDQAARDEEIRRIKEAEAEALAAALGFASGSKPGVPGAPSAPGTGANAIGVAPKPTLDTDALDPDKAREKEERKRRKAERKEEKRLKKAARRARRGGRGAESGEDSADGDRDSGRRDGRRGERDWSRERRERTPPPSARGADAGGYGQRERERERERDRRSVSLETPGVALWQRVATLELGRASSGRWVIQLRRRAPVD</sequence>
<feature type="region of interest" description="Disordered" evidence="1">
    <location>
        <begin position="84"/>
        <end position="222"/>
    </location>
</feature>
<feature type="compositionally biased region" description="Basic and acidic residues" evidence="1">
    <location>
        <begin position="204"/>
        <end position="218"/>
    </location>
</feature>
<dbReference type="AlphaFoldDB" id="M2QNV4"/>
<feature type="compositionally biased region" description="Basic and acidic residues" evidence="1">
    <location>
        <begin position="119"/>
        <end position="128"/>
    </location>
</feature>
<proteinExistence type="predicted"/>
<keyword evidence="4" id="KW-1185">Reference proteome</keyword>
<evidence type="ECO:0000313" key="3">
    <source>
        <dbReference type="EMBL" id="EMD33840.1"/>
    </source>
</evidence>
<evidence type="ECO:0000256" key="1">
    <source>
        <dbReference type="SAM" id="MobiDB-lite"/>
    </source>
</evidence>
<dbReference type="Proteomes" id="UP000016930">
    <property type="component" value="Unassembled WGS sequence"/>
</dbReference>
<dbReference type="PANTHER" id="PTHR14580">
    <property type="entry name" value="MULTIPLE MYELOMA TUMOR-ASSOCIATED PROTEIN 2 FAMILY MEMBER"/>
    <property type="match status" value="1"/>
</dbReference>
<feature type="region of interest" description="Disordered" evidence="1">
    <location>
        <begin position="1"/>
        <end position="25"/>
    </location>
</feature>
<dbReference type="InterPro" id="IPR039207">
    <property type="entry name" value="MMTAG2-like"/>
</dbReference>
<gene>
    <name evidence="3" type="ORF">CERSUDRAFT_126057</name>
</gene>
<feature type="domain" description="Multiple myeloma tumor-associated protein 2-like N-terminal" evidence="2">
    <location>
        <begin position="8"/>
        <end position="82"/>
    </location>
</feature>
<evidence type="ECO:0000259" key="2">
    <source>
        <dbReference type="Pfam" id="PF10159"/>
    </source>
</evidence>
<dbReference type="EMBL" id="KB445805">
    <property type="protein sequence ID" value="EMD33840.1"/>
    <property type="molecule type" value="Genomic_DNA"/>
</dbReference>
<evidence type="ECO:0000313" key="4">
    <source>
        <dbReference type="Proteomes" id="UP000016930"/>
    </source>
</evidence>
<feature type="compositionally biased region" description="Basic residues" evidence="1">
    <location>
        <begin position="142"/>
        <end position="153"/>
    </location>
</feature>
<name>M2QNV4_CERS8</name>
<accession>M2QNV4</accession>
<dbReference type="HOGENOM" id="CLU_061193_2_1_1"/>
<reference evidence="3 4" key="1">
    <citation type="journal article" date="2012" name="Proc. Natl. Acad. Sci. U.S.A.">
        <title>Comparative genomics of Ceriporiopsis subvermispora and Phanerochaete chrysosporium provide insight into selective ligninolysis.</title>
        <authorList>
            <person name="Fernandez-Fueyo E."/>
            <person name="Ruiz-Duenas F.J."/>
            <person name="Ferreira P."/>
            <person name="Floudas D."/>
            <person name="Hibbett D.S."/>
            <person name="Canessa P."/>
            <person name="Larrondo L.F."/>
            <person name="James T.Y."/>
            <person name="Seelenfreund D."/>
            <person name="Lobos S."/>
            <person name="Polanco R."/>
            <person name="Tello M."/>
            <person name="Honda Y."/>
            <person name="Watanabe T."/>
            <person name="Watanabe T."/>
            <person name="Ryu J.S."/>
            <person name="Kubicek C.P."/>
            <person name="Schmoll M."/>
            <person name="Gaskell J."/>
            <person name="Hammel K.E."/>
            <person name="St John F.J."/>
            <person name="Vanden Wymelenberg A."/>
            <person name="Sabat G."/>
            <person name="Splinter BonDurant S."/>
            <person name="Syed K."/>
            <person name="Yadav J.S."/>
            <person name="Doddapaneni H."/>
            <person name="Subramanian V."/>
            <person name="Lavin J.L."/>
            <person name="Oguiza J.A."/>
            <person name="Perez G."/>
            <person name="Pisabarro A.G."/>
            <person name="Ramirez L."/>
            <person name="Santoyo F."/>
            <person name="Master E."/>
            <person name="Coutinho P.M."/>
            <person name="Henrissat B."/>
            <person name="Lombard V."/>
            <person name="Magnuson J.K."/>
            <person name="Kuees U."/>
            <person name="Hori C."/>
            <person name="Igarashi K."/>
            <person name="Samejima M."/>
            <person name="Held B.W."/>
            <person name="Barry K.W."/>
            <person name="LaButti K.M."/>
            <person name="Lapidus A."/>
            <person name="Lindquist E.A."/>
            <person name="Lucas S.M."/>
            <person name="Riley R."/>
            <person name="Salamov A.A."/>
            <person name="Hoffmeister D."/>
            <person name="Schwenk D."/>
            <person name="Hadar Y."/>
            <person name="Yarden O."/>
            <person name="de Vries R.P."/>
            <person name="Wiebenga A."/>
            <person name="Stenlid J."/>
            <person name="Eastwood D."/>
            <person name="Grigoriev I.V."/>
            <person name="Berka R.M."/>
            <person name="Blanchette R.A."/>
            <person name="Kersten P."/>
            <person name="Martinez A.T."/>
            <person name="Vicuna R."/>
            <person name="Cullen D."/>
        </authorList>
    </citation>
    <scope>NUCLEOTIDE SEQUENCE [LARGE SCALE GENOMIC DNA]</scope>
    <source>
        <strain evidence="3 4">B</strain>
    </source>
</reference>
<dbReference type="Pfam" id="PF10159">
    <property type="entry name" value="MMtag"/>
    <property type="match status" value="1"/>
</dbReference>
<feature type="compositionally biased region" description="Basic and acidic residues" evidence="1">
    <location>
        <begin position="164"/>
        <end position="189"/>
    </location>
</feature>
<dbReference type="PANTHER" id="PTHR14580:SF0">
    <property type="entry name" value="MULTIPLE MYELOMA TUMOR-ASSOCIATED PROTEIN 2"/>
    <property type="match status" value="1"/>
</dbReference>